<dbReference type="EMBL" id="QQAV01000015">
    <property type="protein sequence ID" value="RDI18107.1"/>
    <property type="molecule type" value="Genomic_DNA"/>
</dbReference>
<comment type="caution">
    <text evidence="5">The sequence shown here is derived from an EMBL/GenBank/DDBJ whole genome shotgun (WGS) entry which is preliminary data.</text>
</comment>
<dbReference type="STRING" id="433924.NS331_19835"/>
<feature type="domain" description="HipA-like C-terminal" evidence="4">
    <location>
        <begin position="220"/>
        <end position="411"/>
    </location>
</feature>
<evidence type="ECO:0000256" key="2">
    <source>
        <dbReference type="ARBA" id="ARBA00022679"/>
    </source>
</evidence>
<dbReference type="Pfam" id="PF07804">
    <property type="entry name" value="HipA_C"/>
    <property type="match status" value="1"/>
</dbReference>
<dbReference type="RefSeq" id="WP_114804698.1">
    <property type="nucleotide sequence ID" value="NZ_QQAV01000015.1"/>
</dbReference>
<dbReference type="GO" id="GO:0005829">
    <property type="term" value="C:cytosol"/>
    <property type="evidence" value="ECO:0007669"/>
    <property type="project" value="TreeGrafter"/>
</dbReference>
<name>A0A370F4L6_9BURK</name>
<dbReference type="InterPro" id="IPR052028">
    <property type="entry name" value="HipA_Ser/Thr_kinase"/>
</dbReference>
<dbReference type="NCBIfam" id="NF007297">
    <property type="entry name" value="PRK09775.1"/>
    <property type="match status" value="1"/>
</dbReference>
<evidence type="ECO:0000256" key="1">
    <source>
        <dbReference type="ARBA" id="ARBA00010164"/>
    </source>
</evidence>
<dbReference type="OrthoDB" id="8555656at2"/>
<dbReference type="GO" id="GO:0004674">
    <property type="term" value="F:protein serine/threonine kinase activity"/>
    <property type="evidence" value="ECO:0007669"/>
    <property type="project" value="TreeGrafter"/>
</dbReference>
<keyword evidence="6" id="KW-1185">Reference proteome</keyword>
<protein>
    <submittedName>
        <fullName evidence="5">HipA-like protein</fullName>
    </submittedName>
</protein>
<reference evidence="5 6" key="1">
    <citation type="submission" date="2018-07" db="EMBL/GenBank/DDBJ databases">
        <title>Genomic Encyclopedia of Type Strains, Phase IV (KMG-IV): sequencing the most valuable type-strain genomes for metagenomic binning, comparative biology and taxonomic classification.</title>
        <authorList>
            <person name="Goeker M."/>
        </authorList>
    </citation>
    <scope>NUCLEOTIDE SEQUENCE [LARGE SCALE GENOMIC DNA]</scope>
    <source>
        <strain evidence="5 6">DSM 21352</strain>
    </source>
</reference>
<keyword evidence="2" id="KW-0808">Transferase</keyword>
<evidence type="ECO:0000313" key="6">
    <source>
        <dbReference type="Proteomes" id="UP000255265"/>
    </source>
</evidence>
<gene>
    <name evidence="5" type="ORF">DFR41_11523</name>
</gene>
<dbReference type="PANTHER" id="PTHR37419">
    <property type="entry name" value="SERINE/THREONINE-PROTEIN KINASE TOXIN HIPA"/>
    <property type="match status" value="1"/>
</dbReference>
<sequence>MRPVQLSPEALRQQLARQAAQAAPDLAAALGVSVPTLHRQMARLPAGEVISAGRARRTRHALTRRLRGGQTQLPVFSVDREGRLQTVGPLTLTAPEGSHLLLAAAGWPVPEEARDGWWPGLPYPLHQMRPQGYMGRQFARLSHHRLQVPEDVARWSDDDALYVMSVAGSDLSGNLIVGEAACQQWLAERAQAQAPVEEADLVAHYLQRADEAVAAGVPGSSAAGEFPKFTAARALTGAATPHVIVKFSGADDSATVRRWADLLVCEHLALETAATLQGLNAARSRILAGGGRTFLEVERFDRHGEAGRSPLCALDVLDAAFLGRGGSQWPVLTAALAGLGLLVDGVEAAVQRLWWFGRLIANSDMHTGNLAFVPQEGRLTLAPAYDMLPMRLAPLAGGELPARAPEFALPLPEERPAWHEACTAALGFWEAAAVDVRISDGFRALCGQHAQALRSLAERA</sequence>
<comment type="similarity">
    <text evidence="1">Belongs to the HipA Ser/Thr kinase family.</text>
</comment>
<organism evidence="5 6">
    <name type="scientific">Pseudacidovorax intermedius</name>
    <dbReference type="NCBI Taxonomy" id="433924"/>
    <lineage>
        <taxon>Bacteria</taxon>
        <taxon>Pseudomonadati</taxon>
        <taxon>Pseudomonadota</taxon>
        <taxon>Betaproteobacteria</taxon>
        <taxon>Burkholderiales</taxon>
        <taxon>Comamonadaceae</taxon>
        <taxon>Pseudacidovorax</taxon>
    </lineage>
</organism>
<evidence type="ECO:0000256" key="3">
    <source>
        <dbReference type="ARBA" id="ARBA00022777"/>
    </source>
</evidence>
<dbReference type="Proteomes" id="UP000255265">
    <property type="component" value="Unassembled WGS sequence"/>
</dbReference>
<accession>A0A370F4L6</accession>
<evidence type="ECO:0000259" key="4">
    <source>
        <dbReference type="Pfam" id="PF07804"/>
    </source>
</evidence>
<dbReference type="PANTHER" id="PTHR37419:SF8">
    <property type="entry name" value="TOXIN YJJJ"/>
    <property type="match status" value="1"/>
</dbReference>
<dbReference type="AlphaFoldDB" id="A0A370F4L6"/>
<proteinExistence type="inferred from homology"/>
<dbReference type="InterPro" id="IPR012893">
    <property type="entry name" value="HipA-like_C"/>
</dbReference>
<evidence type="ECO:0000313" key="5">
    <source>
        <dbReference type="EMBL" id="RDI18107.1"/>
    </source>
</evidence>
<keyword evidence="3" id="KW-0418">Kinase</keyword>